<feature type="compositionally biased region" description="Basic and acidic residues" evidence="1">
    <location>
        <begin position="314"/>
        <end position="323"/>
    </location>
</feature>
<feature type="compositionally biased region" description="Basic residues" evidence="1">
    <location>
        <begin position="229"/>
        <end position="242"/>
    </location>
</feature>
<dbReference type="Proteomes" id="UP000834458">
    <property type="component" value="Unassembled WGS sequence"/>
</dbReference>
<evidence type="ECO:0000313" key="2">
    <source>
        <dbReference type="EMBL" id="CAB5660331.1"/>
    </source>
</evidence>
<dbReference type="AlphaFoldDB" id="A0AA35D4R4"/>
<feature type="compositionally biased region" description="Basic residues" evidence="1">
    <location>
        <begin position="204"/>
        <end position="213"/>
    </location>
</feature>
<comment type="caution">
    <text evidence="2">The sequence shown here is derived from an EMBL/GenBank/DDBJ whole genome shotgun (WGS) entry which is preliminary data.</text>
</comment>
<sequence length="368" mass="37817">MDLAPGADDAGGPRAQVALQVTVVRLLLGRRHQHADVAAQDFRGGPAQQALGRRVEGADAAIALDHDDAVHCGVNHGAQARFAAADLGKQFAPAHDQVDTQGQQAQRQADCGRDQHQRPVVGSQRIGGDGIAHGPVDGAHGGVVHARDRQAQQGPAEHGGVAQADAGLQQALVQRQACGGQAHTHHHGQQQPQGRVADGAGRLRGGHAAKVHGGHPGAEQAAAEQQARPGRRALQRPHHRRGGQQAGQGRQRAQQRGEATVGAGGEGQHADEMHAPDAAPQAAGPRGLGQGARGGTPCLACQSGHVQGHAGAADGHDDRDGHQQRVHPGPLHGDVVGGVGQEVYPHSSLHTGRAGECASCLLWGCCRN</sequence>
<accession>A0AA35D4R4</accession>
<name>A0AA35D4R4_9BURK</name>
<feature type="compositionally biased region" description="Low complexity" evidence="1">
    <location>
        <begin position="247"/>
        <end position="257"/>
    </location>
</feature>
<organism evidence="2 3">
    <name type="scientific">Comamonas aquatica</name>
    <dbReference type="NCBI Taxonomy" id="225991"/>
    <lineage>
        <taxon>Bacteria</taxon>
        <taxon>Pseudomonadati</taxon>
        <taxon>Pseudomonadota</taxon>
        <taxon>Betaproteobacteria</taxon>
        <taxon>Burkholderiales</taxon>
        <taxon>Comamonadaceae</taxon>
        <taxon>Comamonas</taxon>
    </lineage>
</organism>
<feature type="region of interest" description="Disordered" evidence="1">
    <location>
        <begin position="176"/>
        <end position="291"/>
    </location>
</feature>
<evidence type="ECO:0000256" key="1">
    <source>
        <dbReference type="SAM" id="MobiDB-lite"/>
    </source>
</evidence>
<evidence type="ECO:0000313" key="3">
    <source>
        <dbReference type="Proteomes" id="UP000834458"/>
    </source>
</evidence>
<feature type="region of interest" description="Disordered" evidence="1">
    <location>
        <begin position="306"/>
        <end position="329"/>
    </location>
</feature>
<gene>
    <name evidence="2" type="ORF">GHA_00269</name>
</gene>
<feature type="region of interest" description="Disordered" evidence="1">
    <location>
        <begin position="94"/>
        <end position="142"/>
    </location>
</feature>
<dbReference type="EMBL" id="CAHPSC010000003">
    <property type="protein sequence ID" value="CAB5660331.1"/>
    <property type="molecule type" value="Genomic_DNA"/>
</dbReference>
<reference evidence="2" key="1">
    <citation type="submission" date="2020-05" db="EMBL/GenBank/DDBJ databases">
        <authorList>
            <person name="Delgado-Blas J."/>
        </authorList>
    </citation>
    <scope>NUCLEOTIDE SEQUENCE</scope>
    <source>
        <strain evidence="2">BB1454</strain>
    </source>
</reference>
<protein>
    <submittedName>
        <fullName evidence="2">Uncharacterized protein</fullName>
    </submittedName>
</protein>
<proteinExistence type="predicted"/>
<feature type="compositionally biased region" description="Low complexity" evidence="1">
    <location>
        <begin position="217"/>
        <end position="228"/>
    </location>
</feature>